<keyword evidence="3" id="KW-1185">Reference proteome</keyword>
<dbReference type="RefSeq" id="WP_261197330.1">
    <property type="nucleotide sequence ID" value="NZ_JAMXFA010000005.1"/>
</dbReference>
<evidence type="ECO:0000313" key="3">
    <source>
        <dbReference type="Proteomes" id="UP001525961"/>
    </source>
</evidence>
<protein>
    <submittedName>
        <fullName evidence="2">Uncharacterized protein</fullName>
    </submittedName>
</protein>
<reference evidence="2 3" key="1">
    <citation type="journal article" date="2022" name="Front. Microbiol.">
        <title>High genomic differentiation and limited gene flow indicate recent cryptic speciation within the genus Laspinema (cyanobacteria).</title>
        <authorList>
            <person name="Stanojkovic A."/>
            <person name="Skoupy S."/>
            <person name="Skaloud P."/>
            <person name="Dvorak P."/>
        </authorList>
    </citation>
    <scope>NUCLEOTIDE SEQUENCE [LARGE SCALE GENOMIC DNA]</scope>
    <source>
        <strain evidence="2 3">D3b</strain>
    </source>
</reference>
<feature type="region of interest" description="Disordered" evidence="1">
    <location>
        <begin position="1"/>
        <end position="44"/>
    </location>
</feature>
<evidence type="ECO:0000313" key="2">
    <source>
        <dbReference type="EMBL" id="MCT7977005.1"/>
    </source>
</evidence>
<organism evidence="2 3">
    <name type="scientific">Laspinema olomoucense D3b</name>
    <dbReference type="NCBI Taxonomy" id="2953688"/>
    <lineage>
        <taxon>Bacteria</taxon>
        <taxon>Bacillati</taxon>
        <taxon>Cyanobacteriota</taxon>
        <taxon>Cyanophyceae</taxon>
        <taxon>Oscillatoriophycideae</taxon>
        <taxon>Oscillatoriales</taxon>
        <taxon>Laspinemataceae</taxon>
        <taxon>Laspinema</taxon>
        <taxon>Laspinema olomoucense</taxon>
    </lineage>
</organism>
<dbReference type="Proteomes" id="UP001525961">
    <property type="component" value="Unassembled WGS sequence"/>
</dbReference>
<gene>
    <name evidence="2" type="ORF">NG792_04595</name>
</gene>
<comment type="caution">
    <text evidence="2">The sequence shown here is derived from an EMBL/GenBank/DDBJ whole genome shotgun (WGS) entry which is preliminary data.</text>
</comment>
<evidence type="ECO:0000256" key="1">
    <source>
        <dbReference type="SAM" id="MobiDB-lite"/>
    </source>
</evidence>
<dbReference type="EMBL" id="JAMXFA010000005">
    <property type="protein sequence ID" value="MCT7977005.1"/>
    <property type="molecule type" value="Genomic_DNA"/>
</dbReference>
<sequence>MSAEVGAIASGISPTEGSRTAHPEPCTERNQRSNQGSIPALLSRPSRRSKYLRCDEPYPRLAFTVDRPGFLRNCPQIFHDWQWEPLHQDCAIAP</sequence>
<accession>A0ABT2N2U1</accession>
<feature type="compositionally biased region" description="Basic and acidic residues" evidence="1">
    <location>
        <begin position="19"/>
        <end position="31"/>
    </location>
</feature>
<proteinExistence type="predicted"/>
<name>A0ABT2N2U1_9CYAN</name>